<dbReference type="Gene3D" id="3.40.50.300">
    <property type="entry name" value="P-loop containing nucleotide triphosphate hydrolases"/>
    <property type="match status" value="1"/>
</dbReference>
<keyword evidence="4" id="KW-1185">Reference proteome</keyword>
<reference evidence="1 3" key="3">
    <citation type="journal article" date="2024" name="Syst. Appl. Microbiol.">
        <title>Helicobacter cappadocius sp. nov., from lizards: The first psychrotrophic Helicobacter species.</title>
        <authorList>
            <person name="Aydin F."/>
            <person name="Tarhane S."/>
            <person name="Karakaya E."/>
            <person name="Abay S."/>
            <person name="Kayman T."/>
            <person name="Guran O."/>
            <person name="Bozkurt E."/>
            <person name="Uzum N."/>
            <person name="Avci A."/>
            <person name="Olgun K."/>
            <person name="Jablonski D."/>
            <person name="Guran C."/>
            <person name="Burcin Saticioglu I."/>
        </authorList>
    </citation>
    <scope>NUCLEOTIDE SEQUENCE [LARGE SCALE GENOMIC DNA]</scope>
    <source>
        <strain evidence="1">Faydin-H75</strain>
        <strain evidence="3">faydin-H76</strain>
    </source>
</reference>
<dbReference type="RefSeq" id="WP_305517292.1">
    <property type="nucleotide sequence ID" value="NZ_JAUPEV010000009.1"/>
</dbReference>
<dbReference type="SUPFAM" id="SSF52540">
    <property type="entry name" value="P-loop containing nucleoside triphosphate hydrolases"/>
    <property type="match status" value="1"/>
</dbReference>
<dbReference type="EMBL" id="JAUPEV010000009">
    <property type="protein sequence ID" value="MDO7253445.1"/>
    <property type="molecule type" value="Genomic_DNA"/>
</dbReference>
<evidence type="ECO:0000313" key="2">
    <source>
        <dbReference type="EMBL" id="MDP2539372.1"/>
    </source>
</evidence>
<dbReference type="EMBL" id="JAUYZK010000009">
    <property type="protein sequence ID" value="MDP2539372.1"/>
    <property type="molecule type" value="Genomic_DNA"/>
</dbReference>
<reference evidence="1" key="2">
    <citation type="submission" date="2023-07" db="EMBL/GenBank/DDBJ databases">
        <authorList>
            <person name="Aydin F."/>
            <person name="Tarhane S."/>
            <person name="Saticioglu I.B."/>
            <person name="Karakaya E."/>
            <person name="Abay S."/>
            <person name="Guran O."/>
            <person name="Bozkurt E."/>
            <person name="Uzum N."/>
            <person name="Olgun K."/>
            <person name="Jablonski D."/>
        </authorList>
    </citation>
    <scope>NUCLEOTIDE SEQUENCE</scope>
    <source>
        <strain evidence="1">Faydin-H75</strain>
    </source>
</reference>
<reference evidence="2 4" key="1">
    <citation type="submission" date="2023-07" db="EMBL/GenBank/DDBJ databases">
        <title>Unpublished Manusciprt.</title>
        <authorList>
            <person name="Aydin F."/>
            <person name="Tarhane S."/>
            <person name="Saticioglu I.B."/>
            <person name="Karakaya E."/>
            <person name="Abay S."/>
            <person name="Guran O."/>
            <person name="Bozkurt E."/>
            <person name="Uzum N."/>
            <person name="Olgun K."/>
            <person name="Jablonski D."/>
        </authorList>
    </citation>
    <scope>NUCLEOTIDE SEQUENCE</scope>
    <source>
        <strain evidence="4">faydin-H75</strain>
        <strain evidence="2">Faydin-H76</strain>
    </source>
</reference>
<evidence type="ECO:0000313" key="4">
    <source>
        <dbReference type="Proteomes" id="UP001240777"/>
    </source>
</evidence>
<sequence>MNTVQKINLECNWNEVKACVFRNYNGGYFHPIKDFDRLDTKDLLGLDKEISNLEKNTLAFCEGKIASNVLIWGARGCGKSSIVKGVLSSFIHSASNLRVIEVEKVDIWVLPLLMDILRESEFLFIIYCDDLSFEAGDSSYKSLKSVLEGSLEKIPKNVLMYATSNRRHLIAEAQEVQEIHQKDVYDEIISLSDRFGLSMGIYTLGSDEYLSIVKSLCENEDEFKAVMQLSLNYAGIKGNRSGRSAKEFYKLYKNGIFDK</sequence>
<dbReference type="Pfam" id="PF05673">
    <property type="entry name" value="DUF815"/>
    <property type="match status" value="1"/>
</dbReference>
<evidence type="ECO:0000313" key="1">
    <source>
        <dbReference type="EMBL" id="MDO7253445.1"/>
    </source>
</evidence>
<comment type="caution">
    <text evidence="2">The sequence shown here is derived from an EMBL/GenBank/DDBJ whole genome shotgun (WGS) entry which is preliminary data.</text>
</comment>
<accession>A0AA90PJF8</accession>
<dbReference type="InterPro" id="IPR008533">
    <property type="entry name" value="DUF815"/>
</dbReference>
<proteinExistence type="predicted"/>
<evidence type="ECO:0000313" key="3">
    <source>
        <dbReference type="Proteomes" id="UP001177258"/>
    </source>
</evidence>
<dbReference type="Proteomes" id="UP001177258">
    <property type="component" value="Unassembled WGS sequence"/>
</dbReference>
<dbReference type="InterPro" id="IPR027417">
    <property type="entry name" value="P-loop_NTPase"/>
</dbReference>
<dbReference type="PANTHER" id="PTHR42935:SF1">
    <property type="entry name" value="SLR0930 PROTEIN"/>
    <property type="match status" value="1"/>
</dbReference>
<dbReference type="AlphaFoldDB" id="A0AA90PJF8"/>
<name>A0AA90PJF8_9HELI</name>
<organism evidence="2 3">
    <name type="scientific">Helicobacter cappadocius</name>
    <dbReference type="NCBI Taxonomy" id="3063998"/>
    <lineage>
        <taxon>Bacteria</taxon>
        <taxon>Pseudomonadati</taxon>
        <taxon>Campylobacterota</taxon>
        <taxon>Epsilonproteobacteria</taxon>
        <taxon>Campylobacterales</taxon>
        <taxon>Helicobacteraceae</taxon>
        <taxon>Helicobacter</taxon>
    </lineage>
</organism>
<dbReference type="Proteomes" id="UP001240777">
    <property type="component" value="Unassembled WGS sequence"/>
</dbReference>
<dbReference type="PANTHER" id="PTHR42935">
    <property type="entry name" value="SLR0930 PROTEIN"/>
    <property type="match status" value="1"/>
</dbReference>
<protein>
    <submittedName>
        <fullName evidence="2">DUF815 domain-containing protein</fullName>
    </submittedName>
</protein>
<gene>
    <name evidence="1" type="ORF">Q5I04_05935</name>
    <name evidence="2" type="ORF">Q5I06_06260</name>
</gene>